<dbReference type="Proteomes" id="UP000276215">
    <property type="component" value="Unassembled WGS sequence"/>
</dbReference>
<accession>A0A3N4J3Y1</accession>
<reference evidence="1 2" key="1">
    <citation type="journal article" date="2018" name="Nat. Ecol. Evol.">
        <title>Pezizomycetes genomes reveal the molecular basis of ectomycorrhizal truffle lifestyle.</title>
        <authorList>
            <person name="Murat C."/>
            <person name="Payen T."/>
            <person name="Noel B."/>
            <person name="Kuo A."/>
            <person name="Morin E."/>
            <person name="Chen J."/>
            <person name="Kohler A."/>
            <person name="Krizsan K."/>
            <person name="Balestrini R."/>
            <person name="Da Silva C."/>
            <person name="Montanini B."/>
            <person name="Hainaut M."/>
            <person name="Levati E."/>
            <person name="Barry K.W."/>
            <person name="Belfiori B."/>
            <person name="Cichocki N."/>
            <person name="Clum A."/>
            <person name="Dockter R.B."/>
            <person name="Fauchery L."/>
            <person name="Guy J."/>
            <person name="Iotti M."/>
            <person name="Le Tacon F."/>
            <person name="Lindquist E.A."/>
            <person name="Lipzen A."/>
            <person name="Malagnac F."/>
            <person name="Mello A."/>
            <person name="Molinier V."/>
            <person name="Miyauchi S."/>
            <person name="Poulain J."/>
            <person name="Riccioni C."/>
            <person name="Rubini A."/>
            <person name="Sitrit Y."/>
            <person name="Splivallo R."/>
            <person name="Traeger S."/>
            <person name="Wang M."/>
            <person name="Zifcakova L."/>
            <person name="Wipf D."/>
            <person name="Zambonelli A."/>
            <person name="Paolocci F."/>
            <person name="Nowrousian M."/>
            <person name="Ottonello S."/>
            <person name="Baldrian P."/>
            <person name="Spatafora J.W."/>
            <person name="Henrissat B."/>
            <person name="Nagy L.G."/>
            <person name="Aury J.M."/>
            <person name="Wincker P."/>
            <person name="Grigoriev I.V."/>
            <person name="Bonfante P."/>
            <person name="Martin F.M."/>
        </authorList>
    </citation>
    <scope>NUCLEOTIDE SEQUENCE [LARGE SCALE GENOMIC DNA]</scope>
    <source>
        <strain evidence="1 2">120613-1</strain>
    </source>
</reference>
<gene>
    <name evidence="1" type="ORF">L873DRAFT_1848078</name>
</gene>
<evidence type="ECO:0000313" key="1">
    <source>
        <dbReference type="EMBL" id="RPA91808.1"/>
    </source>
</evidence>
<dbReference type="EMBL" id="ML120487">
    <property type="protein sequence ID" value="RPA91808.1"/>
    <property type="molecule type" value="Genomic_DNA"/>
</dbReference>
<dbReference type="OrthoDB" id="5501945at2759"/>
<sequence>MPTTRYSLDRNPYSSFKRKVQLNDNEHDYLDNLACNCLKPQTLLLVMELLVQISHHKISGQPEQPSLVSLVPAPLKEGASLLEQDMIPRALATAQRAHEYITKCSFDAYEARLRLMLAYITLHLTLEYIITPFLIKENSEMNTRQIKGLKWKFFFEKLGGQKGLGCKLQKLKDNVGYGKILWTWVTDCGIVWLPTLASLDRAITIFIKANPLNSMHSKVVGNKLATQEIWAAFSKAMAPVVLNLLFSITSPPFTMSDLLRLYFHQPQINQSATRFREVIMSSNYNEILYTMADQEPNLILFQDCIKGTIFESLDIEPTQTPTICYPPTQVTKVNLINWVLNAGPDMVLQLNCRNNFEAGPVSLQVLELASLFSPSCVTRPVITFLTRLWNNGAIAGWLCLSIENGETLMSVSAPTTLCSALQIILRTESSLEHIKYVVLPVEKEHTYYVFVCCPQEKSVCILYWLFAGNTDVELKEMIEEVSNIEVFVGWEVSIEMQDPTTVKEPLSKRNIALLMLYLLRYSIVRSRLPGDEGEEEPSIDINDIILECLRAAYSEGINEGECVLPYRLEVA</sequence>
<evidence type="ECO:0000313" key="2">
    <source>
        <dbReference type="Proteomes" id="UP000276215"/>
    </source>
</evidence>
<name>A0A3N4J3Y1_9PEZI</name>
<organism evidence="1 2">
    <name type="scientific">Choiromyces venosus 120613-1</name>
    <dbReference type="NCBI Taxonomy" id="1336337"/>
    <lineage>
        <taxon>Eukaryota</taxon>
        <taxon>Fungi</taxon>
        <taxon>Dikarya</taxon>
        <taxon>Ascomycota</taxon>
        <taxon>Pezizomycotina</taxon>
        <taxon>Pezizomycetes</taxon>
        <taxon>Pezizales</taxon>
        <taxon>Tuberaceae</taxon>
        <taxon>Choiromyces</taxon>
    </lineage>
</organism>
<dbReference type="AlphaFoldDB" id="A0A3N4J3Y1"/>
<keyword evidence="2" id="KW-1185">Reference proteome</keyword>
<proteinExistence type="predicted"/>
<protein>
    <submittedName>
        <fullName evidence="1">Uncharacterized protein</fullName>
    </submittedName>
</protein>